<keyword evidence="3" id="KW-1185">Reference proteome</keyword>
<dbReference type="GO" id="GO:0042597">
    <property type="term" value="C:periplasmic space"/>
    <property type="evidence" value="ECO:0007669"/>
    <property type="project" value="InterPro"/>
</dbReference>
<dbReference type="Proteomes" id="UP000593594">
    <property type="component" value="Chromosome"/>
</dbReference>
<accession>A0A7S8C3U7</accession>
<dbReference type="InterPro" id="IPR012899">
    <property type="entry name" value="LTXXQ"/>
</dbReference>
<evidence type="ECO:0000313" key="3">
    <source>
        <dbReference type="Proteomes" id="UP000593594"/>
    </source>
</evidence>
<feature type="chain" id="PRO_5032946640" evidence="1">
    <location>
        <begin position="27"/>
        <end position="201"/>
    </location>
</feature>
<name>A0A7S8C3U7_9HYPH</name>
<dbReference type="KEGG" id="kmn:HW532_09190"/>
<proteinExistence type="predicted"/>
<organism evidence="2 3">
    <name type="scientific">Kaustia mangrovi</name>
    <dbReference type="NCBI Taxonomy" id="2593653"/>
    <lineage>
        <taxon>Bacteria</taxon>
        <taxon>Pseudomonadati</taxon>
        <taxon>Pseudomonadota</taxon>
        <taxon>Alphaproteobacteria</taxon>
        <taxon>Hyphomicrobiales</taxon>
        <taxon>Parvibaculaceae</taxon>
        <taxon>Kaustia</taxon>
    </lineage>
</organism>
<protein>
    <submittedName>
        <fullName evidence="2">Spy/CpxP family protein refolding chaperone</fullName>
    </submittedName>
</protein>
<reference evidence="2 3" key="1">
    <citation type="submission" date="2020-06" db="EMBL/GenBank/DDBJ databases">
        <title>Genome sequence of 2 isolates from Red Sea Mangroves.</title>
        <authorList>
            <person name="Sefrji F."/>
            <person name="Michoud G."/>
            <person name="Merlino G."/>
            <person name="Daffonchio D."/>
        </authorList>
    </citation>
    <scope>NUCLEOTIDE SEQUENCE [LARGE SCALE GENOMIC DNA]</scope>
    <source>
        <strain evidence="2 3">R1DC25</strain>
    </source>
</reference>
<dbReference type="EMBL" id="CP058214">
    <property type="protein sequence ID" value="QPC42851.1"/>
    <property type="molecule type" value="Genomic_DNA"/>
</dbReference>
<feature type="signal peptide" evidence="1">
    <location>
        <begin position="1"/>
        <end position="26"/>
    </location>
</feature>
<dbReference type="AlphaFoldDB" id="A0A7S8C3U7"/>
<keyword evidence="1" id="KW-0732">Signal</keyword>
<gene>
    <name evidence="2" type="ORF">HW532_09190</name>
</gene>
<dbReference type="Pfam" id="PF07813">
    <property type="entry name" value="LTXXQ"/>
    <property type="match status" value="1"/>
</dbReference>
<evidence type="ECO:0000256" key="1">
    <source>
        <dbReference type="SAM" id="SignalP"/>
    </source>
</evidence>
<dbReference type="RefSeq" id="WP_213164088.1">
    <property type="nucleotide sequence ID" value="NZ_CP058214.1"/>
</dbReference>
<evidence type="ECO:0000313" key="2">
    <source>
        <dbReference type="EMBL" id="QPC42851.1"/>
    </source>
</evidence>
<sequence length="201" mass="22084">MSNRKIPTTLLAAAVIALGVGGSALADDDDTDGYGWWPGYGMHHMMGHRGMGGPMMGYGSGMMLDRIDGRLAFMKAELAITDAQEAQWDTFAKTLRETAQSRNEMMTQMMMQMRDGEIFKMSLPDRLDFRLGHMEARLAQMKDLKGAVDQLYAVLDDKQKEQADQVVLPMMGMGMGMGPGRGMGRGRGMGMQRGGGMMMPQ</sequence>